<evidence type="ECO:0000313" key="7">
    <source>
        <dbReference type="Proteomes" id="UP000199256"/>
    </source>
</evidence>
<dbReference type="InterPro" id="IPR011990">
    <property type="entry name" value="TPR-like_helical_dom_sf"/>
</dbReference>
<dbReference type="Gene3D" id="1.25.40.10">
    <property type="entry name" value="Tetratricopeptide repeat domain"/>
    <property type="match status" value="2"/>
</dbReference>
<dbReference type="Pfam" id="PF14559">
    <property type="entry name" value="TPR_19"/>
    <property type="match status" value="2"/>
</dbReference>
<dbReference type="RefSeq" id="WP_090254296.1">
    <property type="nucleotide sequence ID" value="NZ_FOAA01000012.1"/>
</dbReference>
<proteinExistence type="predicted"/>
<keyword evidence="2 3" id="KW-0802">TPR repeat</keyword>
<protein>
    <submittedName>
        <fullName evidence="6">Tfp pilus assembly protein PilF</fullName>
    </submittedName>
</protein>
<keyword evidence="7" id="KW-1185">Reference proteome</keyword>
<organism evidence="6 7">
    <name type="scientific">Ectothiorhodospira marina</name>
    <dbReference type="NCBI Taxonomy" id="1396821"/>
    <lineage>
        <taxon>Bacteria</taxon>
        <taxon>Pseudomonadati</taxon>
        <taxon>Pseudomonadota</taxon>
        <taxon>Gammaproteobacteria</taxon>
        <taxon>Chromatiales</taxon>
        <taxon>Ectothiorhodospiraceae</taxon>
        <taxon>Ectothiorhodospira</taxon>
    </lineage>
</organism>
<keyword evidence="1" id="KW-0677">Repeat</keyword>
<evidence type="ECO:0000313" key="6">
    <source>
        <dbReference type="EMBL" id="SEL25835.1"/>
    </source>
</evidence>
<dbReference type="EMBL" id="FOAA01000012">
    <property type="protein sequence ID" value="SEL25835.1"/>
    <property type="molecule type" value="Genomic_DNA"/>
</dbReference>
<evidence type="ECO:0000256" key="3">
    <source>
        <dbReference type="PROSITE-ProRule" id="PRU00339"/>
    </source>
</evidence>
<dbReference type="SMART" id="SM00028">
    <property type="entry name" value="TPR"/>
    <property type="match status" value="7"/>
</dbReference>
<dbReference type="PROSITE" id="PS50005">
    <property type="entry name" value="TPR"/>
    <property type="match status" value="2"/>
</dbReference>
<evidence type="ECO:0000256" key="1">
    <source>
        <dbReference type="ARBA" id="ARBA00022737"/>
    </source>
</evidence>
<feature type="region of interest" description="Disordered" evidence="4">
    <location>
        <begin position="39"/>
        <end position="58"/>
    </location>
</feature>
<dbReference type="PANTHER" id="PTHR45586:SF1">
    <property type="entry name" value="LIPOPOLYSACCHARIDE ASSEMBLY PROTEIN B"/>
    <property type="match status" value="1"/>
</dbReference>
<evidence type="ECO:0000256" key="4">
    <source>
        <dbReference type="SAM" id="MobiDB-lite"/>
    </source>
</evidence>
<dbReference type="PANTHER" id="PTHR45586">
    <property type="entry name" value="TPR REPEAT-CONTAINING PROTEIN PA4667"/>
    <property type="match status" value="1"/>
</dbReference>
<feature type="chain" id="PRO_5011474198" evidence="5">
    <location>
        <begin position="37"/>
        <end position="588"/>
    </location>
</feature>
<reference evidence="7" key="1">
    <citation type="submission" date="2016-10" db="EMBL/GenBank/DDBJ databases">
        <authorList>
            <person name="Varghese N."/>
            <person name="Submissions S."/>
        </authorList>
    </citation>
    <scope>NUCLEOTIDE SEQUENCE [LARGE SCALE GENOMIC DNA]</scope>
    <source>
        <strain evidence="7">DSM 241</strain>
    </source>
</reference>
<evidence type="ECO:0000256" key="5">
    <source>
        <dbReference type="SAM" id="SignalP"/>
    </source>
</evidence>
<keyword evidence="5" id="KW-0732">Signal</keyword>
<dbReference type="PROSITE" id="PS51257">
    <property type="entry name" value="PROKAR_LIPOPROTEIN"/>
    <property type="match status" value="1"/>
</dbReference>
<feature type="repeat" description="TPR" evidence="3">
    <location>
        <begin position="543"/>
        <end position="576"/>
    </location>
</feature>
<feature type="signal peptide" evidence="5">
    <location>
        <begin position="1"/>
        <end position="36"/>
    </location>
</feature>
<evidence type="ECO:0000256" key="2">
    <source>
        <dbReference type="ARBA" id="ARBA00022803"/>
    </source>
</evidence>
<dbReference type="Pfam" id="PF13432">
    <property type="entry name" value="TPR_16"/>
    <property type="match status" value="4"/>
</dbReference>
<gene>
    <name evidence="6" type="ORF">SAMN05444515_11267</name>
</gene>
<dbReference type="InterPro" id="IPR051012">
    <property type="entry name" value="CellSynth/LPSAsmb/PSIAsmb"/>
</dbReference>
<dbReference type="InterPro" id="IPR019734">
    <property type="entry name" value="TPR_rpt"/>
</dbReference>
<feature type="repeat" description="TPR" evidence="3">
    <location>
        <begin position="201"/>
        <end position="234"/>
    </location>
</feature>
<dbReference type="STRING" id="1396821.SAMN05444515_11267"/>
<feature type="compositionally biased region" description="Basic and acidic residues" evidence="4">
    <location>
        <begin position="40"/>
        <end position="52"/>
    </location>
</feature>
<sequence>MKPSATSFASFPARAAVVLAGAVLAASLLTACAGLAQEGGGHEPDAHPDPDLRMGAPEDNGQADLIYELLVGEIAGHMGELQVSLDHYLRAAGRSDDPDVAERATRIALFSGDPDKVLPAAQRWVALDDNNLEARQVLAAMLVNDDQPDAAVPHLEWVLKRMDAVEGDGLGLLVNVLSRAQNGAAAVNAMEQVVAGRAEDPEAHLALGRLALQQDQPHVAVTATERALRLAPDLREANVLRARAIQHTGDRAASLRAMDELVRRYPDDLDLRVNYGRLLLQEARFADARAQFEAVVSERGDDADMLYTLGLINIEMERYDDAEGYLEQVLRTGQRSGDARYYLARIAELTGDTQRAVDFYEEVDRGDYRQESVLRAARLQGELGQINQAREGLARLREASDEPHVQVETYLAEAQLLRDARDYRAGMILLDEALTAHPGHPELLYARALMAERLGRIAQLEDDLGRILARDPENFAALNALGYTLADRTDRLDEAFDYIRRALEQRPEDAAVIDSMGWVLYRLGRLGEAESHLRRAYEKTQDGEIASNLAQVLWDRGAREEALDILETALERDPDHERLLRLKEKLNP</sequence>
<dbReference type="AlphaFoldDB" id="A0A1H7NS71"/>
<name>A0A1H7NS71_9GAMM</name>
<dbReference type="Proteomes" id="UP000199256">
    <property type="component" value="Unassembled WGS sequence"/>
</dbReference>
<dbReference type="SUPFAM" id="SSF48452">
    <property type="entry name" value="TPR-like"/>
    <property type="match status" value="3"/>
</dbReference>
<dbReference type="OrthoDB" id="9766710at2"/>
<accession>A0A1H7NS71</accession>